<proteinExistence type="predicted"/>
<reference evidence="3" key="1">
    <citation type="journal article" date="2019" name="Int. J. Syst. Evol. Microbiol.">
        <title>The Global Catalogue of Microorganisms (GCM) 10K type strain sequencing project: providing services to taxonomists for standard genome sequencing and annotation.</title>
        <authorList>
            <consortium name="The Broad Institute Genomics Platform"/>
            <consortium name="The Broad Institute Genome Sequencing Center for Infectious Disease"/>
            <person name="Wu L."/>
            <person name="Ma J."/>
        </authorList>
    </citation>
    <scope>NUCLEOTIDE SEQUENCE [LARGE SCALE GENOMIC DNA]</scope>
    <source>
        <strain evidence="3">JCM 18306</strain>
    </source>
</reference>
<dbReference type="InterPro" id="IPR046002">
    <property type="entry name" value="DUF5958"/>
</dbReference>
<dbReference type="Pfam" id="PF19383">
    <property type="entry name" value="DUF5958"/>
    <property type="match status" value="1"/>
</dbReference>
<dbReference type="SUPFAM" id="SSF140931">
    <property type="entry name" value="Fic-like"/>
    <property type="match status" value="1"/>
</dbReference>
<evidence type="ECO:0000259" key="1">
    <source>
        <dbReference type="PROSITE" id="PS51459"/>
    </source>
</evidence>
<dbReference type="Proteomes" id="UP001499878">
    <property type="component" value="Unassembled WGS sequence"/>
</dbReference>
<organism evidence="2 3">
    <name type="scientific">Streptomyces thinghirensis</name>
    <dbReference type="NCBI Taxonomy" id="551547"/>
    <lineage>
        <taxon>Bacteria</taxon>
        <taxon>Bacillati</taxon>
        <taxon>Actinomycetota</taxon>
        <taxon>Actinomycetes</taxon>
        <taxon>Kitasatosporales</taxon>
        <taxon>Streptomycetaceae</taxon>
        <taxon>Streptomyces</taxon>
    </lineage>
</organism>
<evidence type="ECO:0000313" key="3">
    <source>
        <dbReference type="Proteomes" id="UP001499878"/>
    </source>
</evidence>
<dbReference type="InterPro" id="IPR036597">
    <property type="entry name" value="Fido-like_dom_sf"/>
</dbReference>
<sequence>MTFRPGQPKDSLADWLRIRTKVSWPSWCGAHPDSGAPASDGFRNFFMAMRGGRDSEGTARVLTALGLALADAEQDRPLTFALMAKWQRTVLGHELVGFRTTPAFAKGGRERYGLAPDTRAVFERCLSESTQPDLLLPSRAARTYLDILFFHPFEDGNARAAMLALAFVLAREGVLLDQVRPLQTTRWADDAEGAADLAVLLGILITAVERRRCYGMGVMNERDVLLNELAQGLRPMSEGIEWFDGLDQEEQSEVLLFLRHHCVQARAVAEDASESIRRAGLRPTHTPAVLISRGRIDEQLGKIASLTPPDERRKAFRLLIAVLTIADARRRERFCSDSCSHWWHRLSIA</sequence>
<protein>
    <recommendedName>
        <fullName evidence="1">Fido domain-containing protein</fullName>
    </recommendedName>
</protein>
<dbReference type="Gene3D" id="1.10.3290.10">
    <property type="entry name" value="Fido-like domain"/>
    <property type="match status" value="1"/>
</dbReference>
<evidence type="ECO:0000313" key="2">
    <source>
        <dbReference type="EMBL" id="GAA5215983.1"/>
    </source>
</evidence>
<dbReference type="EMBL" id="BAABJR010000023">
    <property type="protein sequence ID" value="GAA5215983.1"/>
    <property type="molecule type" value="Genomic_DNA"/>
</dbReference>
<comment type="caution">
    <text evidence="2">The sequence shown here is derived from an EMBL/GenBank/DDBJ whole genome shotgun (WGS) entry which is preliminary data.</text>
</comment>
<dbReference type="RefSeq" id="WP_345637014.1">
    <property type="nucleotide sequence ID" value="NZ_BAABJR010000023.1"/>
</dbReference>
<dbReference type="InterPro" id="IPR003812">
    <property type="entry name" value="Fido"/>
</dbReference>
<accession>A0ABP9TEZ4</accession>
<feature type="domain" description="Fido" evidence="1">
    <location>
        <begin position="78"/>
        <end position="206"/>
    </location>
</feature>
<name>A0ABP9TEZ4_9ACTN</name>
<keyword evidence="3" id="KW-1185">Reference proteome</keyword>
<dbReference type="PROSITE" id="PS51459">
    <property type="entry name" value="FIDO"/>
    <property type="match status" value="1"/>
</dbReference>
<gene>
    <name evidence="2" type="ORF">GCM10023323_67200</name>
</gene>